<keyword evidence="1" id="KW-1133">Transmembrane helix</keyword>
<evidence type="ECO:0000313" key="2">
    <source>
        <dbReference type="EMBL" id="TWT65667.1"/>
    </source>
</evidence>
<evidence type="ECO:0000313" key="3">
    <source>
        <dbReference type="Proteomes" id="UP000317238"/>
    </source>
</evidence>
<proteinExistence type="predicted"/>
<comment type="caution">
    <text evidence="2">The sequence shown here is derived from an EMBL/GenBank/DDBJ whole genome shotgun (WGS) entry which is preliminary data.</text>
</comment>
<keyword evidence="3" id="KW-1185">Reference proteome</keyword>
<keyword evidence="1" id="KW-0472">Membrane</keyword>
<protein>
    <submittedName>
        <fullName evidence="2">Uncharacterized protein</fullName>
    </submittedName>
</protein>
<keyword evidence="1" id="KW-0812">Transmembrane</keyword>
<dbReference type="AlphaFoldDB" id="A0A5C5XR29"/>
<name>A0A5C5XR29_9PLAN</name>
<dbReference type="Proteomes" id="UP000317238">
    <property type="component" value="Unassembled WGS sequence"/>
</dbReference>
<dbReference type="EMBL" id="SJPL01000002">
    <property type="protein sequence ID" value="TWT65667.1"/>
    <property type="molecule type" value="Genomic_DNA"/>
</dbReference>
<evidence type="ECO:0000256" key="1">
    <source>
        <dbReference type="SAM" id="Phobius"/>
    </source>
</evidence>
<organism evidence="2 3">
    <name type="scientific">Crateriforma conspicua</name>
    <dbReference type="NCBI Taxonomy" id="2527996"/>
    <lineage>
        <taxon>Bacteria</taxon>
        <taxon>Pseudomonadati</taxon>
        <taxon>Planctomycetota</taxon>
        <taxon>Planctomycetia</taxon>
        <taxon>Planctomycetales</taxon>
        <taxon>Planctomycetaceae</taxon>
        <taxon>Crateriforma</taxon>
    </lineage>
</organism>
<dbReference type="RefSeq" id="WP_146440937.1">
    <property type="nucleotide sequence ID" value="NZ_SJPL01000002.1"/>
</dbReference>
<accession>A0A5C5XR29</accession>
<gene>
    <name evidence="2" type="ORF">Pan14r_52160</name>
</gene>
<reference evidence="2 3" key="1">
    <citation type="submission" date="2019-02" db="EMBL/GenBank/DDBJ databases">
        <title>Deep-cultivation of Planctomycetes and their phenomic and genomic characterization uncovers novel biology.</title>
        <authorList>
            <person name="Wiegand S."/>
            <person name="Jogler M."/>
            <person name="Boedeker C."/>
            <person name="Pinto D."/>
            <person name="Vollmers J."/>
            <person name="Rivas-Marin E."/>
            <person name="Kohn T."/>
            <person name="Peeters S.H."/>
            <person name="Heuer A."/>
            <person name="Rast P."/>
            <person name="Oberbeckmann S."/>
            <person name="Bunk B."/>
            <person name="Jeske O."/>
            <person name="Meyerdierks A."/>
            <person name="Storesund J.E."/>
            <person name="Kallscheuer N."/>
            <person name="Luecker S."/>
            <person name="Lage O.M."/>
            <person name="Pohl T."/>
            <person name="Merkel B.J."/>
            <person name="Hornburger P."/>
            <person name="Mueller R.-W."/>
            <person name="Bruemmer F."/>
            <person name="Labrenz M."/>
            <person name="Spormann A.M."/>
            <person name="Op Den Camp H."/>
            <person name="Overmann J."/>
            <person name="Amann R."/>
            <person name="Jetten M.S.M."/>
            <person name="Mascher T."/>
            <person name="Medema M.H."/>
            <person name="Devos D.P."/>
            <person name="Kaster A.-K."/>
            <person name="Ovreas L."/>
            <person name="Rohde M."/>
            <person name="Galperin M.Y."/>
            <person name="Jogler C."/>
        </authorList>
    </citation>
    <scope>NUCLEOTIDE SEQUENCE [LARGE SCALE GENOMIC DNA]</scope>
    <source>
        <strain evidence="2 3">Pan14r</strain>
    </source>
</reference>
<feature type="transmembrane region" description="Helical" evidence="1">
    <location>
        <begin position="48"/>
        <end position="65"/>
    </location>
</feature>
<sequence length="72" mass="7359">MVGNPLFAFCLFASVLAILSGATSIALQSFGFGPIGYASAESGMIPEAIFIAGGLISMSVLTGCCDRHRDDA</sequence>